<reference evidence="2" key="1">
    <citation type="submission" date="2006-03" db="EMBL/GenBank/DDBJ databases">
        <title>Complete sequence of Rhodopseudomonas palustris BisB18.</title>
        <authorList>
            <consortium name="US DOE Joint Genome Institute"/>
            <person name="Copeland A."/>
            <person name="Lucas S."/>
            <person name="Lapidus A."/>
            <person name="Barry K."/>
            <person name="Detter J.C."/>
            <person name="Glavina del Rio T."/>
            <person name="Hammon N."/>
            <person name="Israni S."/>
            <person name="Dalin E."/>
            <person name="Tice H."/>
            <person name="Pitluck S."/>
            <person name="Chain P."/>
            <person name="Malfatti S."/>
            <person name="Shin M."/>
            <person name="Vergez L."/>
            <person name="Schmutz J."/>
            <person name="Larimer F."/>
            <person name="Land M."/>
            <person name="Hauser L."/>
            <person name="Pelletier D.A."/>
            <person name="Kyrpides N."/>
            <person name="Anderson I."/>
            <person name="Oda Y."/>
            <person name="Harwood C.S."/>
            <person name="Richardson P."/>
        </authorList>
    </citation>
    <scope>NUCLEOTIDE SEQUENCE [LARGE SCALE GENOMIC DNA]</scope>
    <source>
        <strain evidence="2">BisB18</strain>
    </source>
</reference>
<feature type="compositionally biased region" description="Pro residues" evidence="1">
    <location>
        <begin position="189"/>
        <end position="202"/>
    </location>
</feature>
<protein>
    <recommendedName>
        <fullName evidence="3">General secretion pathway protein N</fullName>
    </recommendedName>
</protein>
<feature type="region of interest" description="Disordered" evidence="1">
    <location>
        <begin position="74"/>
        <end position="96"/>
    </location>
</feature>
<evidence type="ECO:0000256" key="1">
    <source>
        <dbReference type="SAM" id="MobiDB-lite"/>
    </source>
</evidence>
<evidence type="ECO:0000313" key="2">
    <source>
        <dbReference type="EMBL" id="ABD88543.1"/>
    </source>
</evidence>
<feature type="compositionally biased region" description="Pro residues" evidence="1">
    <location>
        <begin position="80"/>
        <end position="90"/>
    </location>
</feature>
<feature type="region of interest" description="Disordered" evidence="1">
    <location>
        <begin position="158"/>
        <end position="237"/>
    </location>
</feature>
<gene>
    <name evidence="2" type="ordered locus">RPC_2998</name>
</gene>
<sequence>MLIGLLLSNAETLAVTAPLTADAHEEMLASKPIPKPATPAAARAPVGNPLWAIPLARLTATRERPLFAPSRRPAVVAKPAPAPAATPPKPAEPDQPQLSLVGTVAGGGVASIGLFVNQADKSVVRLKIGETHKGWVLRAVRPRQAVLGRGLQNAVLDLPQPDMSKAGAVPPAGRANVAAPPSSSLPANSPNPPGRNSPPPRPSAASAAPTDAAQIIEPPVLSPRPPPANRVQKVRLP</sequence>
<dbReference type="EMBL" id="CP000301">
    <property type="protein sequence ID" value="ABD88543.1"/>
    <property type="molecule type" value="Genomic_DNA"/>
</dbReference>
<accession>Q212Z3</accession>
<dbReference type="KEGG" id="rpc:RPC_2998"/>
<name>Q212Z3_RHOPB</name>
<dbReference type="eggNOG" id="ENOG50333QC">
    <property type="taxonomic scope" value="Bacteria"/>
</dbReference>
<evidence type="ECO:0008006" key="3">
    <source>
        <dbReference type="Google" id="ProtNLM"/>
    </source>
</evidence>
<feature type="compositionally biased region" description="Low complexity" evidence="1">
    <location>
        <begin position="175"/>
        <end position="188"/>
    </location>
</feature>
<proteinExistence type="predicted"/>
<dbReference type="HOGENOM" id="CLU_1169945_0_0_5"/>
<organism evidence="2">
    <name type="scientific">Rhodopseudomonas palustris (strain BisB18)</name>
    <dbReference type="NCBI Taxonomy" id="316056"/>
    <lineage>
        <taxon>Bacteria</taxon>
        <taxon>Pseudomonadati</taxon>
        <taxon>Pseudomonadota</taxon>
        <taxon>Alphaproteobacteria</taxon>
        <taxon>Hyphomicrobiales</taxon>
        <taxon>Nitrobacteraceae</taxon>
        <taxon>Rhodopseudomonas</taxon>
    </lineage>
</organism>
<dbReference type="AlphaFoldDB" id="Q212Z3"/>